<evidence type="ECO:0000256" key="10">
    <source>
        <dbReference type="ARBA" id="ARBA00023136"/>
    </source>
</evidence>
<comment type="caution">
    <text evidence="13">The sequence shown here is derived from an EMBL/GenBank/DDBJ whole genome shotgun (WGS) entry which is preliminary data.</text>
</comment>
<dbReference type="InterPro" id="IPR041489">
    <property type="entry name" value="PDZ_6"/>
</dbReference>
<keyword evidence="5 11" id="KW-0812">Transmembrane</keyword>
<evidence type="ECO:0000256" key="5">
    <source>
        <dbReference type="ARBA" id="ARBA00022692"/>
    </source>
</evidence>
<name>A0A7L4UN75_BALHA</name>
<dbReference type="Gene3D" id="2.30.42.10">
    <property type="match status" value="2"/>
</dbReference>
<dbReference type="InterPro" id="IPR036034">
    <property type="entry name" value="PDZ_sf"/>
</dbReference>
<dbReference type="GO" id="GO:0016020">
    <property type="term" value="C:membrane"/>
    <property type="evidence" value="ECO:0007669"/>
    <property type="project" value="UniProtKB-SubCell"/>
</dbReference>
<accession>A0A7L4UN75</accession>
<keyword evidence="8 11" id="KW-1133">Transmembrane helix</keyword>
<dbReference type="OrthoDB" id="9782003at2"/>
<dbReference type="InterPro" id="IPR004387">
    <property type="entry name" value="Pept_M50_Zn"/>
</dbReference>
<feature type="transmembrane region" description="Helical" evidence="11">
    <location>
        <begin position="371"/>
        <end position="393"/>
    </location>
</feature>
<keyword evidence="4 13" id="KW-0645">Protease</keyword>
<keyword evidence="7 11" id="KW-0862">Zinc</keyword>
<evidence type="ECO:0000256" key="8">
    <source>
        <dbReference type="ARBA" id="ARBA00022989"/>
    </source>
</evidence>
<evidence type="ECO:0000256" key="3">
    <source>
        <dbReference type="ARBA" id="ARBA00007931"/>
    </source>
</evidence>
<evidence type="ECO:0000256" key="7">
    <source>
        <dbReference type="ARBA" id="ARBA00022833"/>
    </source>
</evidence>
<dbReference type="InterPro" id="IPR008915">
    <property type="entry name" value="Peptidase_M50"/>
</dbReference>
<reference evidence="13 14" key="1">
    <citation type="submission" date="2018-05" db="EMBL/GenBank/DDBJ databases">
        <title>Genomic Encyclopedia of Type Strains, Phase IV (KMG-IV): sequencing the most valuable type-strain genomes for metagenomic binning, comparative biology and taxonomic classification.</title>
        <authorList>
            <person name="Goeker M."/>
        </authorList>
    </citation>
    <scope>NUCLEOTIDE SEQUENCE [LARGE SCALE GENOMIC DNA]</scope>
    <source>
        <strain evidence="13 14">DSM 28579</strain>
    </source>
</reference>
<keyword evidence="10 11" id="KW-0472">Membrane</keyword>
<evidence type="ECO:0000256" key="9">
    <source>
        <dbReference type="ARBA" id="ARBA00023049"/>
    </source>
</evidence>
<dbReference type="GO" id="GO:0046872">
    <property type="term" value="F:metal ion binding"/>
    <property type="evidence" value="ECO:0007669"/>
    <property type="project" value="UniProtKB-KW"/>
</dbReference>
<keyword evidence="14" id="KW-1185">Reference proteome</keyword>
<dbReference type="SMART" id="SM00228">
    <property type="entry name" value="PDZ"/>
    <property type="match status" value="1"/>
</dbReference>
<dbReference type="Pfam" id="PF17820">
    <property type="entry name" value="PDZ_6"/>
    <property type="match status" value="1"/>
</dbReference>
<dbReference type="GO" id="GO:0006508">
    <property type="term" value="P:proteolysis"/>
    <property type="evidence" value="ECO:0007669"/>
    <property type="project" value="UniProtKB-KW"/>
</dbReference>
<keyword evidence="9 11" id="KW-0482">Metalloprotease</keyword>
<comment type="similarity">
    <text evidence="3 11">Belongs to the peptidase M50B family.</text>
</comment>
<evidence type="ECO:0000256" key="2">
    <source>
        <dbReference type="ARBA" id="ARBA00004141"/>
    </source>
</evidence>
<dbReference type="SUPFAM" id="SSF50156">
    <property type="entry name" value="PDZ domain-like"/>
    <property type="match status" value="2"/>
</dbReference>
<evidence type="ECO:0000256" key="4">
    <source>
        <dbReference type="ARBA" id="ARBA00022670"/>
    </source>
</evidence>
<dbReference type="Proteomes" id="UP000251835">
    <property type="component" value="Unassembled WGS sequence"/>
</dbReference>
<protein>
    <recommendedName>
        <fullName evidence="11">Zinc metalloprotease</fullName>
        <ecNumber evidence="11">3.4.24.-</ecNumber>
    </recommendedName>
</protein>
<evidence type="ECO:0000313" key="14">
    <source>
        <dbReference type="Proteomes" id="UP000251835"/>
    </source>
</evidence>
<dbReference type="PANTHER" id="PTHR42837:SF2">
    <property type="entry name" value="MEMBRANE METALLOPROTEASE ARASP2, CHLOROPLASTIC-RELATED"/>
    <property type="match status" value="1"/>
</dbReference>
<gene>
    <name evidence="13" type="ORF">C7377_1731</name>
</gene>
<dbReference type="RefSeq" id="WP_116496939.1">
    <property type="nucleotide sequence ID" value="NZ_QENZ01000005.1"/>
</dbReference>
<keyword evidence="6 11" id="KW-0378">Hydrolase</keyword>
<dbReference type="Pfam" id="PF02163">
    <property type="entry name" value="Peptidase_M50"/>
    <property type="match status" value="1"/>
</dbReference>
<feature type="domain" description="PDZ" evidence="12">
    <location>
        <begin position="210"/>
        <end position="285"/>
    </location>
</feature>
<dbReference type="EMBL" id="QENZ01000005">
    <property type="protein sequence ID" value="PVX50081.1"/>
    <property type="molecule type" value="Genomic_DNA"/>
</dbReference>
<keyword evidence="11" id="KW-0479">Metal-binding</keyword>
<dbReference type="GO" id="GO:0004222">
    <property type="term" value="F:metalloendopeptidase activity"/>
    <property type="evidence" value="ECO:0007669"/>
    <property type="project" value="InterPro"/>
</dbReference>
<evidence type="ECO:0000256" key="1">
    <source>
        <dbReference type="ARBA" id="ARBA00001947"/>
    </source>
</evidence>
<sequence length="447" mass="51007">MELIIRIGQLLLSLTLLVILHEMGHFFTARYFKTRVEKFYLFFNPWFSLFKVKKGDTTYGIGWLPLGGYVKIAGMIDESMDKEQMKKPPKPDEFRSKPAWQRLIIILGGVIVNIVLAYFIYVGISYKWGETYLPNDSLKYGVTVDSMTYDLGLRNGDKILKVDDKAPDDFNAILVNIIMNNSRSMTVLRNSDTVKISIPESFQKNILTESSKSFKVPTRLEPRLKFSPFVIAQTMDKSVAQNAGLEAGDKIINVDGIEFDFYDEFKDYLKKHTNTTITVSVLRNNTQKEIIVPMGDKPLLGVYMDMQNRESLALKRHTYSFGESFAAGWDMFAKTIDRQLGSFKIMFTKEGASSLGGIGTMTQIFPSSWSWYGFWHITAMLSIMFAFLNVLPIPGLDGGHAMFITYELITGRKPNQRFMEIVQTIGILFLISLMIFVNFNDVLRFMG</sequence>
<proteinExistence type="inferred from homology"/>
<dbReference type="CDD" id="cd06163">
    <property type="entry name" value="S2P-M50_PDZ_RseP-like"/>
    <property type="match status" value="1"/>
</dbReference>
<dbReference type="InterPro" id="IPR001478">
    <property type="entry name" value="PDZ"/>
</dbReference>
<evidence type="ECO:0000259" key="12">
    <source>
        <dbReference type="SMART" id="SM00228"/>
    </source>
</evidence>
<dbReference type="PANTHER" id="PTHR42837">
    <property type="entry name" value="REGULATOR OF SIGMA-E PROTEASE RSEP"/>
    <property type="match status" value="1"/>
</dbReference>
<dbReference type="EC" id="3.4.24.-" evidence="11"/>
<evidence type="ECO:0000256" key="11">
    <source>
        <dbReference type="RuleBase" id="RU362031"/>
    </source>
</evidence>
<feature type="transmembrane region" description="Helical" evidence="11">
    <location>
        <begin position="421"/>
        <end position="439"/>
    </location>
</feature>
<comment type="subcellular location">
    <subcellularLocation>
        <location evidence="2">Membrane</location>
        <topology evidence="2">Multi-pass membrane protein</topology>
    </subcellularLocation>
</comment>
<dbReference type="AlphaFoldDB" id="A0A7L4UN75"/>
<evidence type="ECO:0000256" key="6">
    <source>
        <dbReference type="ARBA" id="ARBA00022801"/>
    </source>
</evidence>
<organism evidence="13 14">
    <name type="scientific">Balneicella halophila</name>
    <dbReference type="NCBI Taxonomy" id="1537566"/>
    <lineage>
        <taxon>Bacteria</taxon>
        <taxon>Pseudomonadati</taxon>
        <taxon>Bacteroidota</taxon>
        <taxon>Bacteroidia</taxon>
        <taxon>Bacteroidales</taxon>
        <taxon>Balneicellaceae</taxon>
        <taxon>Balneicella</taxon>
    </lineage>
</organism>
<evidence type="ECO:0000313" key="13">
    <source>
        <dbReference type="EMBL" id="PVX50081.1"/>
    </source>
</evidence>
<feature type="transmembrane region" description="Helical" evidence="11">
    <location>
        <begin position="99"/>
        <end position="121"/>
    </location>
</feature>
<dbReference type="NCBIfam" id="TIGR00054">
    <property type="entry name" value="RIP metalloprotease RseP"/>
    <property type="match status" value="1"/>
</dbReference>
<comment type="cofactor">
    <cofactor evidence="1 11">
        <name>Zn(2+)</name>
        <dbReference type="ChEBI" id="CHEBI:29105"/>
    </cofactor>
</comment>